<evidence type="ECO:0000313" key="4">
    <source>
        <dbReference type="Proteomes" id="UP000001996"/>
    </source>
</evidence>
<sequence>MTTVFHELDAIAEQYRNKVHGELLSLDFEVGKNGKYTVDLTSGDGNKFAALLESLAKMSSSKTDSGFGSEQEKSSVNIHIGPVRDFLIKQIEIIDKDFEYHVRKYDNKFLLMQKKITDYVQSLAKEKRDGSHVNYILDKYDKYSEERKLVKSYEDKLLAIEEAFDSNDLLDLSLVNETWLVLVNFVQYLEILFLRLAEKFLNNYTHYFRLGAEPLME</sequence>
<name>A5E5K5_LODEL</name>
<dbReference type="VEuPathDB" id="FungiDB:LELG_04894"/>
<evidence type="ECO:0000256" key="1">
    <source>
        <dbReference type="ARBA" id="ARBA00022448"/>
    </source>
</evidence>
<keyword evidence="4" id="KW-1185">Reference proteome</keyword>
<dbReference type="Proteomes" id="UP000001996">
    <property type="component" value="Unassembled WGS sequence"/>
</dbReference>
<evidence type="ECO:0000313" key="3">
    <source>
        <dbReference type="EMBL" id="EDK46713.1"/>
    </source>
</evidence>
<dbReference type="HOGENOM" id="CLU_1274929_0_0_1"/>
<dbReference type="OrthoDB" id="26242at2759"/>
<accession>A5E5K5</accession>
<dbReference type="eggNOG" id="KOG2347">
    <property type="taxonomic scope" value="Eukaryota"/>
</dbReference>
<protein>
    <recommendedName>
        <fullName evidence="2">Exocyst complex component EXOC2/Sec5 N-terminal domain-containing protein</fullName>
    </recommendedName>
</protein>
<dbReference type="InterPro" id="IPR039481">
    <property type="entry name" value="EXOC2/Sec5_N_dom"/>
</dbReference>
<reference evidence="3 4" key="1">
    <citation type="journal article" date="2009" name="Nature">
        <title>Evolution of pathogenicity and sexual reproduction in eight Candida genomes.</title>
        <authorList>
            <person name="Butler G."/>
            <person name="Rasmussen M.D."/>
            <person name="Lin M.F."/>
            <person name="Santos M.A."/>
            <person name="Sakthikumar S."/>
            <person name="Munro C.A."/>
            <person name="Rheinbay E."/>
            <person name="Grabherr M."/>
            <person name="Forche A."/>
            <person name="Reedy J.L."/>
            <person name="Agrafioti I."/>
            <person name="Arnaud M.B."/>
            <person name="Bates S."/>
            <person name="Brown A.J."/>
            <person name="Brunke S."/>
            <person name="Costanzo M.C."/>
            <person name="Fitzpatrick D.A."/>
            <person name="de Groot P.W."/>
            <person name="Harris D."/>
            <person name="Hoyer L.L."/>
            <person name="Hube B."/>
            <person name="Klis F.M."/>
            <person name="Kodira C."/>
            <person name="Lennard N."/>
            <person name="Logue M.E."/>
            <person name="Martin R."/>
            <person name="Neiman A.M."/>
            <person name="Nikolaou E."/>
            <person name="Quail M.A."/>
            <person name="Quinn J."/>
            <person name="Santos M.C."/>
            <person name="Schmitzberger F.F."/>
            <person name="Sherlock G."/>
            <person name="Shah P."/>
            <person name="Silverstein K.A."/>
            <person name="Skrzypek M.S."/>
            <person name="Soll D."/>
            <person name="Staggs R."/>
            <person name="Stansfield I."/>
            <person name="Stumpf M.P."/>
            <person name="Sudbery P.E."/>
            <person name="Srikantha T."/>
            <person name="Zeng Q."/>
            <person name="Berman J."/>
            <person name="Berriman M."/>
            <person name="Heitman J."/>
            <person name="Gow N.A."/>
            <person name="Lorenz M.C."/>
            <person name="Birren B.W."/>
            <person name="Kellis M."/>
            <person name="Cuomo C.A."/>
        </authorList>
    </citation>
    <scope>NUCLEOTIDE SEQUENCE [LARGE SCALE GENOMIC DNA]</scope>
    <source>
        <strain evidence="4">ATCC 11503 / BCRC 21390 / CBS 2605 / JCM 1781 / NBRC 1676 / NRRL YB-4239</strain>
    </source>
</reference>
<feature type="domain" description="Exocyst complex component EXOC2/Sec5 N-terminal" evidence="2">
    <location>
        <begin position="3"/>
        <end position="208"/>
    </location>
</feature>
<gene>
    <name evidence="3" type="ORF">LELG_04894</name>
</gene>
<dbReference type="InParanoid" id="A5E5K5"/>
<dbReference type="EMBL" id="CH981530">
    <property type="protein sequence ID" value="EDK46713.1"/>
    <property type="molecule type" value="Genomic_DNA"/>
</dbReference>
<evidence type="ECO:0000259" key="2">
    <source>
        <dbReference type="Pfam" id="PF15469"/>
    </source>
</evidence>
<dbReference type="Pfam" id="PF15469">
    <property type="entry name" value="Sec5"/>
    <property type="match status" value="1"/>
</dbReference>
<keyword evidence="1" id="KW-0813">Transport</keyword>
<dbReference type="STRING" id="379508.A5E5K5"/>
<feature type="non-terminal residue" evidence="3">
    <location>
        <position position="217"/>
    </location>
</feature>
<dbReference type="AlphaFoldDB" id="A5E5K5"/>
<organism evidence="3 4">
    <name type="scientific">Lodderomyces elongisporus (strain ATCC 11503 / CBS 2605 / JCM 1781 / NBRC 1676 / NRRL YB-4239)</name>
    <name type="common">Yeast</name>
    <name type="synonym">Saccharomyces elongisporus</name>
    <dbReference type="NCBI Taxonomy" id="379508"/>
    <lineage>
        <taxon>Eukaryota</taxon>
        <taxon>Fungi</taxon>
        <taxon>Dikarya</taxon>
        <taxon>Ascomycota</taxon>
        <taxon>Saccharomycotina</taxon>
        <taxon>Pichiomycetes</taxon>
        <taxon>Debaryomycetaceae</taxon>
        <taxon>Candida/Lodderomyces clade</taxon>
        <taxon>Lodderomyces</taxon>
    </lineage>
</organism>
<proteinExistence type="predicted"/>